<dbReference type="PROSITE" id="PS00893">
    <property type="entry name" value="NUDIX_BOX"/>
    <property type="match status" value="1"/>
</dbReference>
<dbReference type="PROSITE" id="PS51462">
    <property type="entry name" value="NUDIX"/>
    <property type="match status" value="1"/>
</dbReference>
<evidence type="ECO:0000256" key="2">
    <source>
        <dbReference type="ARBA" id="ARBA00022801"/>
    </source>
</evidence>
<dbReference type="Proteomes" id="UP001515480">
    <property type="component" value="Unassembled WGS sequence"/>
</dbReference>
<dbReference type="Gene3D" id="3.90.950.20">
    <property type="entry name" value="CinA-like"/>
    <property type="match status" value="1"/>
</dbReference>
<dbReference type="InterPro" id="IPR036653">
    <property type="entry name" value="CinA-like_C"/>
</dbReference>
<comment type="caution">
    <text evidence="4">The sequence shown here is derived from an EMBL/GenBank/DDBJ whole genome shotgun (WGS) entry which is preliminary data.</text>
</comment>
<dbReference type="PANTHER" id="PTHR13994">
    <property type="entry name" value="NUDIX HYDROLASE RELATED"/>
    <property type="match status" value="1"/>
</dbReference>
<dbReference type="SUPFAM" id="SSF142433">
    <property type="entry name" value="CinA-like"/>
    <property type="match status" value="1"/>
</dbReference>
<reference evidence="4 5" key="1">
    <citation type="journal article" date="2024" name="Science">
        <title>Giant polyketide synthase enzymes in the biosynthesis of giant marine polyether toxins.</title>
        <authorList>
            <person name="Fallon T.R."/>
            <person name="Shende V.V."/>
            <person name="Wierzbicki I.H."/>
            <person name="Pendleton A.L."/>
            <person name="Watervoot N.F."/>
            <person name="Auber R.P."/>
            <person name="Gonzalez D.J."/>
            <person name="Wisecaver J.H."/>
            <person name="Moore B.S."/>
        </authorList>
    </citation>
    <scope>NUCLEOTIDE SEQUENCE [LARGE SCALE GENOMIC DNA]</scope>
    <source>
        <strain evidence="4 5">12B1</strain>
    </source>
</reference>
<dbReference type="GO" id="GO:0051287">
    <property type="term" value="F:NAD binding"/>
    <property type="evidence" value="ECO:0007669"/>
    <property type="project" value="TreeGrafter"/>
</dbReference>
<dbReference type="InterPro" id="IPR003293">
    <property type="entry name" value="Nudix_hydrolase6-like"/>
</dbReference>
<dbReference type="InterPro" id="IPR000086">
    <property type="entry name" value="NUDIX_hydrolase_dom"/>
</dbReference>
<dbReference type="InterPro" id="IPR015797">
    <property type="entry name" value="NUDIX_hydrolase-like_dom_sf"/>
</dbReference>
<organism evidence="4 5">
    <name type="scientific">Prymnesium parvum</name>
    <name type="common">Toxic golden alga</name>
    <dbReference type="NCBI Taxonomy" id="97485"/>
    <lineage>
        <taxon>Eukaryota</taxon>
        <taxon>Haptista</taxon>
        <taxon>Haptophyta</taxon>
        <taxon>Prymnesiophyceae</taxon>
        <taxon>Prymnesiales</taxon>
        <taxon>Prymnesiaceae</taxon>
        <taxon>Prymnesium</taxon>
    </lineage>
</organism>
<evidence type="ECO:0000259" key="3">
    <source>
        <dbReference type="PROSITE" id="PS51462"/>
    </source>
</evidence>
<dbReference type="EMBL" id="JBGBPQ010000001">
    <property type="protein sequence ID" value="KAL1530603.1"/>
    <property type="molecule type" value="Genomic_DNA"/>
</dbReference>
<name>A0AB34KBG5_PRYPA</name>
<gene>
    <name evidence="4" type="ORF">AB1Y20_001503</name>
</gene>
<dbReference type="Pfam" id="PF02464">
    <property type="entry name" value="CinA"/>
    <property type="match status" value="1"/>
</dbReference>
<dbReference type="InterPro" id="IPR040618">
    <property type="entry name" value="Pre-Nudix"/>
</dbReference>
<dbReference type="AlphaFoldDB" id="A0AB34KBG5"/>
<sequence length="466" mass="50120">MASTKFTEIAAPAVAPGPLQPLAEAAAAALKASSHTISVFESTTGGLLQAALMSVSGSSAYMSPGAVTYGGKQAAVLLGADLSEPRPETKAEYIESKKRWTAAVSRRMRQEVGAVWTVCEAGACGPTFNVRDEMTAGFSVVFVCGPVEFGAVLHSDHARREDNMWAFTSAALDFIAKSIAEASASSVSQCPAAAPLLTITYDRYGGAEMEVPETAAGACTGRFDQELKTAVDQAMADEKRGLWLKVPVACAGFLGSATARGFKFHHAQPQYVLLTRWLPTNVPSTLPPYAFTQVGVGGVVVNAYNEVLLVQERVSPLPIYQGSWKLPGGLADPGEDFATTVRREVLEETGVSCHLEGIVSMRHMHNVRFGQADLYVVVKLKTDGDDKRPVITMDPNELQGARWMDRETIVSLVVAKDYKEPLNELISFNNWQMIEQALDGPLIEGRMLGGLRPAMFYTAPRQASNL</sequence>
<dbReference type="Pfam" id="PF18290">
    <property type="entry name" value="Nudix_hydro"/>
    <property type="match status" value="1"/>
</dbReference>
<evidence type="ECO:0000256" key="1">
    <source>
        <dbReference type="ARBA" id="ARBA00005582"/>
    </source>
</evidence>
<keyword evidence="5" id="KW-1185">Reference proteome</keyword>
<dbReference type="GO" id="GO:0047631">
    <property type="term" value="F:ADP-ribose diphosphatase activity"/>
    <property type="evidence" value="ECO:0007669"/>
    <property type="project" value="TreeGrafter"/>
</dbReference>
<dbReference type="SUPFAM" id="SSF55811">
    <property type="entry name" value="Nudix"/>
    <property type="match status" value="1"/>
</dbReference>
<evidence type="ECO:0000313" key="5">
    <source>
        <dbReference type="Proteomes" id="UP001515480"/>
    </source>
</evidence>
<accession>A0AB34KBG5</accession>
<feature type="domain" description="Nudix hydrolase" evidence="3">
    <location>
        <begin position="291"/>
        <end position="426"/>
    </location>
</feature>
<protein>
    <recommendedName>
        <fullName evidence="3">Nudix hydrolase domain-containing protein</fullName>
    </recommendedName>
</protein>
<proteinExistence type="inferred from homology"/>
<comment type="similarity">
    <text evidence="1">Belongs to the Nudix hydrolase family.</text>
</comment>
<dbReference type="Pfam" id="PF00293">
    <property type="entry name" value="NUDIX"/>
    <property type="match status" value="1"/>
</dbReference>
<dbReference type="Gene3D" id="3.40.630.30">
    <property type="match status" value="1"/>
</dbReference>
<keyword evidence="2" id="KW-0378">Hydrolase</keyword>
<evidence type="ECO:0000313" key="4">
    <source>
        <dbReference type="EMBL" id="KAL1530603.1"/>
    </source>
</evidence>
<dbReference type="InterPro" id="IPR020084">
    <property type="entry name" value="NUDIX_hydrolase_CS"/>
</dbReference>
<dbReference type="InterPro" id="IPR008136">
    <property type="entry name" value="CinA_C"/>
</dbReference>
<dbReference type="Gene3D" id="3.90.79.10">
    <property type="entry name" value="Nucleoside Triphosphate Pyrophosphohydrolase"/>
    <property type="match status" value="1"/>
</dbReference>
<dbReference type="PANTHER" id="PTHR13994:SF13">
    <property type="entry name" value="FI03680P"/>
    <property type="match status" value="1"/>
</dbReference>
<dbReference type="GO" id="GO:0035529">
    <property type="term" value="F:NADH pyrophosphatase activity"/>
    <property type="evidence" value="ECO:0007669"/>
    <property type="project" value="TreeGrafter"/>
</dbReference>